<evidence type="ECO:0000256" key="1">
    <source>
        <dbReference type="ARBA" id="ARBA00004370"/>
    </source>
</evidence>
<dbReference type="Proteomes" id="UP000054498">
    <property type="component" value="Unassembled WGS sequence"/>
</dbReference>
<evidence type="ECO:0000313" key="12">
    <source>
        <dbReference type="EMBL" id="KIY93295.1"/>
    </source>
</evidence>
<dbReference type="KEGG" id="mng:MNEG_14668"/>
<keyword evidence="9 10" id="KW-0472">Membrane</keyword>
<evidence type="ECO:0000256" key="3">
    <source>
        <dbReference type="ARBA" id="ARBA00022679"/>
    </source>
</evidence>
<dbReference type="GeneID" id="25732253"/>
<evidence type="ECO:0000256" key="9">
    <source>
        <dbReference type="ARBA" id="ARBA00023136"/>
    </source>
</evidence>
<keyword evidence="5" id="KW-0479">Metal-binding</keyword>
<dbReference type="STRING" id="145388.A0A0D2MDJ8"/>
<dbReference type="OrthoDB" id="7759664at2759"/>
<comment type="pathway">
    <text evidence="2">Protein modification; protein ubiquitination.</text>
</comment>
<evidence type="ECO:0000256" key="6">
    <source>
        <dbReference type="ARBA" id="ARBA00022771"/>
    </source>
</evidence>
<evidence type="ECO:0000259" key="11">
    <source>
        <dbReference type="Pfam" id="PF25563"/>
    </source>
</evidence>
<comment type="subcellular location">
    <subcellularLocation>
        <location evidence="1">Membrane</location>
    </subcellularLocation>
</comment>
<keyword evidence="7" id="KW-0862">Zinc</keyword>
<evidence type="ECO:0000256" key="5">
    <source>
        <dbReference type="ARBA" id="ARBA00022723"/>
    </source>
</evidence>
<evidence type="ECO:0000313" key="13">
    <source>
        <dbReference type="Proteomes" id="UP000054498"/>
    </source>
</evidence>
<keyword evidence="6" id="KW-0863">Zinc-finger</keyword>
<protein>
    <submittedName>
        <fullName evidence="12">RPM1 interacting protein 2</fullName>
        <ecNumber evidence="12">6.3.2.19</ecNumber>
    </submittedName>
</protein>
<dbReference type="InterPro" id="IPR057992">
    <property type="entry name" value="TPR_SYVN1_N"/>
</dbReference>
<dbReference type="EMBL" id="KK104887">
    <property type="protein sequence ID" value="KIY93295.1"/>
    <property type="molecule type" value="Genomic_DNA"/>
</dbReference>
<keyword evidence="8 10" id="KW-1133">Transmembrane helix</keyword>
<feature type="transmembrane region" description="Helical" evidence="10">
    <location>
        <begin position="6"/>
        <end position="25"/>
    </location>
</feature>
<evidence type="ECO:0000256" key="10">
    <source>
        <dbReference type="SAM" id="Phobius"/>
    </source>
</evidence>
<proteinExistence type="predicted"/>
<feature type="transmembrane region" description="Helical" evidence="10">
    <location>
        <begin position="109"/>
        <end position="127"/>
    </location>
</feature>
<evidence type="ECO:0000256" key="4">
    <source>
        <dbReference type="ARBA" id="ARBA00022692"/>
    </source>
</evidence>
<dbReference type="EC" id="6.3.2.19" evidence="12"/>
<dbReference type="GO" id="GO:0016874">
    <property type="term" value="F:ligase activity"/>
    <property type="evidence" value="ECO:0007669"/>
    <property type="project" value="UniProtKB-KW"/>
</dbReference>
<evidence type="ECO:0000256" key="2">
    <source>
        <dbReference type="ARBA" id="ARBA00004906"/>
    </source>
</evidence>
<dbReference type="AlphaFoldDB" id="A0A0D2MDJ8"/>
<name>A0A0D2MDJ8_9CHLO</name>
<keyword evidence="3" id="KW-0808">Transferase</keyword>
<gene>
    <name evidence="12" type="ORF">MNEG_14668</name>
</gene>
<evidence type="ECO:0000256" key="8">
    <source>
        <dbReference type="ARBA" id="ARBA00022989"/>
    </source>
</evidence>
<sequence length="159" mass="17081">MLQSELGLFVALNWGVSVYCLATTLSTRLFLGTLSSREASRLTERLVKYVVFKAVFIGAVMVPTLFEVSLWLCWFLLVGHMRLFLGAAKDRLEALLAVPSSSAAGRLRPLALVLLLLLADAAAAAALASMAGRLGWRRALLFAFDAASVAAEGGKVLLR</sequence>
<reference evidence="12 13" key="1">
    <citation type="journal article" date="2013" name="BMC Genomics">
        <title>Reconstruction of the lipid metabolism for the microalga Monoraphidium neglectum from its genome sequence reveals characteristics suitable for biofuel production.</title>
        <authorList>
            <person name="Bogen C."/>
            <person name="Al-Dilaimi A."/>
            <person name="Albersmeier A."/>
            <person name="Wichmann J."/>
            <person name="Grundmann M."/>
            <person name="Rupp O."/>
            <person name="Lauersen K.J."/>
            <person name="Blifernez-Klassen O."/>
            <person name="Kalinowski J."/>
            <person name="Goesmann A."/>
            <person name="Mussgnug J.H."/>
            <person name="Kruse O."/>
        </authorList>
    </citation>
    <scope>NUCLEOTIDE SEQUENCE [LARGE SCALE GENOMIC DNA]</scope>
    <source>
        <strain evidence="12 13">SAG 48.87</strain>
    </source>
</reference>
<keyword evidence="12" id="KW-0436">Ligase</keyword>
<evidence type="ECO:0000256" key="7">
    <source>
        <dbReference type="ARBA" id="ARBA00022833"/>
    </source>
</evidence>
<keyword evidence="13" id="KW-1185">Reference proteome</keyword>
<accession>A0A0D2MDJ8</accession>
<dbReference type="Pfam" id="PF25563">
    <property type="entry name" value="TPR_SYVN1_N"/>
    <property type="match status" value="1"/>
</dbReference>
<keyword evidence="4 10" id="KW-0812">Transmembrane</keyword>
<dbReference type="RefSeq" id="XP_013892315.1">
    <property type="nucleotide sequence ID" value="XM_014036861.1"/>
</dbReference>
<organism evidence="12 13">
    <name type="scientific">Monoraphidium neglectum</name>
    <dbReference type="NCBI Taxonomy" id="145388"/>
    <lineage>
        <taxon>Eukaryota</taxon>
        <taxon>Viridiplantae</taxon>
        <taxon>Chlorophyta</taxon>
        <taxon>core chlorophytes</taxon>
        <taxon>Chlorophyceae</taxon>
        <taxon>CS clade</taxon>
        <taxon>Sphaeropleales</taxon>
        <taxon>Selenastraceae</taxon>
        <taxon>Monoraphidium</taxon>
    </lineage>
</organism>
<feature type="domain" description="E3 ubiquitin-protein ligase synoviolin-like TPR repeats" evidence="11">
    <location>
        <begin position="4"/>
        <end position="151"/>
    </location>
</feature>